<dbReference type="InterPro" id="IPR016024">
    <property type="entry name" value="ARM-type_fold"/>
</dbReference>
<dbReference type="InterPro" id="IPR011989">
    <property type="entry name" value="ARM-like"/>
</dbReference>
<dbReference type="SMART" id="SM00185">
    <property type="entry name" value="ARM"/>
    <property type="match status" value="9"/>
</dbReference>
<accession>A0AAV4A550</accession>
<dbReference type="PANTHER" id="PTHR22895">
    <property type="entry name" value="ARMADILLO REPEAT-CONTAINING PROTEIN 6"/>
    <property type="match status" value="1"/>
</dbReference>
<evidence type="ECO:0000313" key="4">
    <source>
        <dbReference type="EMBL" id="GFO01771.1"/>
    </source>
</evidence>
<organism evidence="4 5">
    <name type="scientific">Plakobranchus ocellatus</name>
    <dbReference type="NCBI Taxonomy" id="259542"/>
    <lineage>
        <taxon>Eukaryota</taxon>
        <taxon>Metazoa</taxon>
        <taxon>Spiralia</taxon>
        <taxon>Lophotrochozoa</taxon>
        <taxon>Mollusca</taxon>
        <taxon>Gastropoda</taxon>
        <taxon>Heterobranchia</taxon>
        <taxon>Euthyneura</taxon>
        <taxon>Panpulmonata</taxon>
        <taxon>Sacoglossa</taxon>
        <taxon>Placobranchoidea</taxon>
        <taxon>Plakobranchidae</taxon>
        <taxon>Plakobranchus</taxon>
    </lineage>
</organism>
<name>A0AAV4A550_9GAST</name>
<protein>
    <submittedName>
        <fullName evidence="4">Vacuolar protein 8</fullName>
    </submittedName>
</protein>
<keyword evidence="5" id="KW-1185">Reference proteome</keyword>
<dbReference type="PROSITE" id="PS50176">
    <property type="entry name" value="ARM_REPEAT"/>
    <property type="match status" value="2"/>
</dbReference>
<dbReference type="EMBL" id="BLXT01003539">
    <property type="protein sequence ID" value="GFO01771.1"/>
    <property type="molecule type" value="Genomic_DNA"/>
</dbReference>
<evidence type="ECO:0000259" key="3">
    <source>
        <dbReference type="Pfam" id="PF23744"/>
    </source>
</evidence>
<feature type="domain" description="LRRK2 ARM repeat" evidence="3">
    <location>
        <begin position="218"/>
        <end position="433"/>
    </location>
</feature>
<dbReference type="Pfam" id="PF23744">
    <property type="entry name" value="ARM_LRRK2"/>
    <property type="match status" value="3"/>
</dbReference>
<dbReference type="SUPFAM" id="SSF48371">
    <property type="entry name" value="ARM repeat"/>
    <property type="match status" value="2"/>
</dbReference>
<evidence type="ECO:0000313" key="5">
    <source>
        <dbReference type="Proteomes" id="UP000735302"/>
    </source>
</evidence>
<feature type="repeat" description="ARM" evidence="2">
    <location>
        <begin position="444"/>
        <end position="488"/>
    </location>
</feature>
<comment type="caution">
    <text evidence="4">The sequence shown here is derived from an EMBL/GenBank/DDBJ whole genome shotgun (WGS) entry which is preliminary data.</text>
</comment>
<keyword evidence="1" id="KW-0677">Repeat</keyword>
<dbReference type="InterPro" id="IPR056597">
    <property type="entry name" value="ARM_LRRK2"/>
</dbReference>
<proteinExistence type="predicted"/>
<reference evidence="4 5" key="1">
    <citation type="journal article" date="2021" name="Elife">
        <title>Chloroplast acquisition without the gene transfer in kleptoplastic sea slugs, Plakobranchus ocellatus.</title>
        <authorList>
            <person name="Maeda T."/>
            <person name="Takahashi S."/>
            <person name="Yoshida T."/>
            <person name="Shimamura S."/>
            <person name="Takaki Y."/>
            <person name="Nagai Y."/>
            <person name="Toyoda A."/>
            <person name="Suzuki Y."/>
            <person name="Arimoto A."/>
            <person name="Ishii H."/>
            <person name="Satoh N."/>
            <person name="Nishiyama T."/>
            <person name="Hasebe M."/>
            <person name="Maruyama T."/>
            <person name="Minagawa J."/>
            <person name="Obokata J."/>
            <person name="Shigenobu S."/>
        </authorList>
    </citation>
    <scope>NUCLEOTIDE SEQUENCE [LARGE SCALE GENOMIC DNA]</scope>
</reference>
<feature type="repeat" description="ARM" evidence="2">
    <location>
        <begin position="400"/>
        <end position="444"/>
    </location>
</feature>
<dbReference type="InterPro" id="IPR000225">
    <property type="entry name" value="Armadillo"/>
</dbReference>
<gene>
    <name evidence="4" type="ORF">PoB_002827600</name>
</gene>
<dbReference type="Gene3D" id="1.25.10.10">
    <property type="entry name" value="Leucine-rich Repeat Variant"/>
    <property type="match status" value="3"/>
</dbReference>
<sequence>MCAVPPRSRHDSISSCISKMRADAADYDLQLDGVKTIGAFAEEESLKVLFAKSEAIACIIDAMKLFQDKEELQINACMSLLKMASASESNCIHILKNDGVMALSSSLRRHLDNPDIVRKLINIVTYISTAVDLAESLVAGGLHSDILSVMSRHSTDREIVRESCFIMGNLLVTEETAHQLMVVGGVHTIISLVQKFPYDEDVLENACRTLGSFAIYDDTCLDVAKAGATRAVLDAMRPARKNVAVFECGLWALASLTASGPTCQEVIALDGIPVILAILKENPDEENLQEYGMRTLCNISASELTARALGSELVPLLVQQVLANFAESVELLEITVVTLSQIMLGDENIYHTLVSSHCVQDLVAIMTSLPENILIQESGCKVLGNLAVRDDLRKLVEAEGASRAVIAALLTLDTCADIQEVGCIALMNLTADNEDNKIRIKNAGAVTALVNTLREFQYRCDIVLCALKALGNLVSLEEVCHQFLDENGLDAVISLIDTHESNEEVLVFVSLVLCGITELPDLQMEQIALIDSRLMNILSLVPQNPDVNLYVCQAFENLIKKDIGRGIFSKGKRMKVILSAMNTFKDNSQIHRCCCKVIAVVSLSVDIMKGLITDTALESVLMSMKLFPLDQELQIIGCGTLACLFEKSETLKEKLMDLGGISLIRRALSTHHADSRLAVVAVMALDHLLPIDHKSYPVDANLARETILRCMRTFSENKEVQISGCTALGKFDITSESDIIEVSKSVIEAIRRHGREPEVQRSAAIALKPYYKLEPYTGLLDKALKSPTVTASESFWSNVNQ</sequence>
<dbReference type="Proteomes" id="UP000735302">
    <property type="component" value="Unassembled WGS sequence"/>
</dbReference>
<evidence type="ECO:0000256" key="2">
    <source>
        <dbReference type="PROSITE-ProRule" id="PRU00259"/>
    </source>
</evidence>
<dbReference type="AlphaFoldDB" id="A0AAV4A550"/>
<dbReference type="PANTHER" id="PTHR22895:SF0">
    <property type="entry name" value="ARMADILLO REPEAT-CONTAINING PROTEIN 6"/>
    <property type="match status" value="1"/>
</dbReference>
<evidence type="ECO:0000256" key="1">
    <source>
        <dbReference type="ARBA" id="ARBA00022737"/>
    </source>
</evidence>
<feature type="domain" description="LRRK2 ARM repeat" evidence="3">
    <location>
        <begin position="30"/>
        <end position="199"/>
    </location>
</feature>
<feature type="domain" description="LRRK2 ARM repeat" evidence="3">
    <location>
        <begin position="575"/>
        <end position="650"/>
    </location>
</feature>